<protein>
    <submittedName>
        <fullName evidence="1">DUF1963 domain-containing protein</fullName>
    </submittedName>
</protein>
<dbReference type="PANTHER" id="PTHR36436:SF6">
    <property type="entry name" value="SLL5081 PROTEIN"/>
    <property type="match status" value="1"/>
</dbReference>
<comment type="caution">
    <text evidence="1">The sequence shown here is derived from an EMBL/GenBank/DDBJ whole genome shotgun (WGS) entry which is preliminary data.</text>
</comment>
<dbReference type="InterPro" id="IPR015315">
    <property type="entry name" value="DUF1963"/>
</dbReference>
<dbReference type="SUPFAM" id="SSF103032">
    <property type="entry name" value="Hypothetical protein YwqG"/>
    <property type="match status" value="1"/>
</dbReference>
<dbReference type="PANTHER" id="PTHR36436">
    <property type="entry name" value="SLL5081 PROTEIN"/>
    <property type="match status" value="1"/>
</dbReference>
<name>A0ABX0LZP1_9BURK</name>
<dbReference type="EMBL" id="VVIW01000002">
    <property type="protein sequence ID" value="NHZ39429.1"/>
    <property type="molecule type" value="Genomic_DNA"/>
</dbReference>
<evidence type="ECO:0000313" key="1">
    <source>
        <dbReference type="EMBL" id="NHZ39429.1"/>
    </source>
</evidence>
<dbReference type="Gene3D" id="2.30.320.10">
    <property type="entry name" value="YwqG-like"/>
    <property type="match status" value="1"/>
</dbReference>
<evidence type="ECO:0000313" key="2">
    <source>
        <dbReference type="Proteomes" id="UP000819052"/>
    </source>
</evidence>
<accession>A0ABX0LZP1</accession>
<dbReference type="InterPro" id="IPR035948">
    <property type="entry name" value="YwqG-like_sf"/>
</dbReference>
<dbReference type="Proteomes" id="UP000819052">
    <property type="component" value="Unassembled WGS sequence"/>
</dbReference>
<sequence>MGRHRDGGVLHSPHGPGAARFLAGGLLVGQPVSARAIPPPLRACVYLAALLALGACSPHDPEPVAAAPPVGDQARRVSYGALPPELAPYTDKIDASRLAYIDITLKAAQRLAPWNSRLGGPAYLPKGHAYPRDPDGVPLALLAQLNFAEMPALDGYPATGLLQFFIAGGESRAHSYGSAPDFPSPFDEQRYLALLSAQRYFRVVHHPRVEQNPQKLVRPHAAPVDALPFSGTAGLVFKIDTAPVSVDDYRFERYLGKPRSDFFRQFGVLGTDLLVEYAHYANKEVVAQVGGYSNPAQDDPRASWPDDDWIVLLELHGSEADQGLRMMWGDMGMGAFYIRRNDLQRRDFSKVLYYVDSH</sequence>
<organism evidence="1 2">
    <name type="scientific">Massilia aquatica</name>
    <dbReference type="NCBI Taxonomy" id="2609000"/>
    <lineage>
        <taxon>Bacteria</taxon>
        <taxon>Pseudomonadati</taxon>
        <taxon>Pseudomonadota</taxon>
        <taxon>Betaproteobacteria</taxon>
        <taxon>Burkholderiales</taxon>
        <taxon>Oxalobacteraceae</taxon>
        <taxon>Telluria group</taxon>
        <taxon>Massilia</taxon>
    </lineage>
</organism>
<proteinExistence type="predicted"/>
<gene>
    <name evidence="1" type="ORF">F1609_04495</name>
</gene>
<keyword evidence="2" id="KW-1185">Reference proteome</keyword>
<reference evidence="1 2" key="1">
    <citation type="submission" date="2019-09" db="EMBL/GenBank/DDBJ databases">
        <title>Taxonomy of Antarctic Massilia spp.: description of Massilia rubra sp. nov., Massilia aquatica sp. nov., Massilia mucilaginosa sp. nov., Massilia frigida sp. nov. isolated from streams, lakes and regoliths.</title>
        <authorList>
            <person name="Holochova P."/>
            <person name="Sedlacek I."/>
            <person name="Kralova S."/>
            <person name="Maslanova I."/>
            <person name="Busse H.-J."/>
            <person name="Stankova E."/>
            <person name="Vrbovska V."/>
            <person name="Kovarovic V."/>
            <person name="Bartak M."/>
            <person name="Svec P."/>
            <person name="Pantucek R."/>
        </authorList>
    </citation>
    <scope>NUCLEOTIDE SEQUENCE [LARGE SCALE GENOMIC DNA]</scope>
    <source>
        <strain evidence="1 2">CCM 8693</strain>
    </source>
</reference>
<dbReference type="Pfam" id="PF09234">
    <property type="entry name" value="DUF1963"/>
    <property type="match status" value="1"/>
</dbReference>